<keyword evidence="11" id="KW-0175">Coiled coil</keyword>
<evidence type="ECO:0000259" key="12">
    <source>
        <dbReference type="Pfam" id="PF00133"/>
    </source>
</evidence>
<feature type="coiled-coil region" evidence="11">
    <location>
        <begin position="284"/>
        <end position="311"/>
    </location>
</feature>
<keyword evidence="6 9" id="KW-0648">Protein biosynthesis</keyword>
<dbReference type="Gene3D" id="3.90.740.10">
    <property type="entry name" value="Valyl/Leucyl/Isoleucyl-tRNA synthetase, editing domain"/>
    <property type="match status" value="1"/>
</dbReference>
<organism evidence="15 16">
    <name type="scientific">Glutamicibacter mysorens</name>
    <dbReference type="NCBI Taxonomy" id="257984"/>
    <lineage>
        <taxon>Bacteria</taxon>
        <taxon>Bacillati</taxon>
        <taxon>Actinomycetota</taxon>
        <taxon>Actinomycetes</taxon>
        <taxon>Micrococcales</taxon>
        <taxon>Micrococcaceae</taxon>
        <taxon>Glutamicibacter</taxon>
    </lineage>
</organism>
<dbReference type="NCBIfam" id="TIGR00396">
    <property type="entry name" value="leuS_bact"/>
    <property type="match status" value="1"/>
</dbReference>
<dbReference type="EMBL" id="PGEY01000001">
    <property type="protein sequence ID" value="PJJ43886.1"/>
    <property type="molecule type" value="Genomic_DNA"/>
</dbReference>
<dbReference type="CDD" id="cd00812">
    <property type="entry name" value="LeuRS_core"/>
    <property type="match status" value="1"/>
</dbReference>
<feature type="short sequence motif" description="'KMSKS' region" evidence="9">
    <location>
        <begin position="593"/>
        <end position="597"/>
    </location>
</feature>
<feature type="short sequence motif" description="'HIGH' region" evidence="9">
    <location>
        <begin position="48"/>
        <end position="58"/>
    </location>
</feature>
<comment type="caution">
    <text evidence="15">The sequence shown here is derived from an EMBL/GenBank/DDBJ whole genome shotgun (WGS) entry which is preliminary data.</text>
</comment>
<feature type="binding site" evidence="9">
    <location>
        <position position="596"/>
    </location>
    <ligand>
        <name>ATP</name>
        <dbReference type="ChEBI" id="CHEBI:30616"/>
    </ligand>
</feature>
<dbReference type="CDD" id="cd07958">
    <property type="entry name" value="Anticodon_Ia_Leu_BEm"/>
    <property type="match status" value="1"/>
</dbReference>
<evidence type="ECO:0000256" key="11">
    <source>
        <dbReference type="SAM" id="Coils"/>
    </source>
</evidence>
<dbReference type="InterPro" id="IPR001412">
    <property type="entry name" value="aa-tRNA-synth_I_CS"/>
</dbReference>
<evidence type="ECO:0000313" key="16">
    <source>
        <dbReference type="Proteomes" id="UP000229263"/>
    </source>
</evidence>
<dbReference type="RefSeq" id="WP_066138429.1">
    <property type="nucleotide sequence ID" value="NZ_PGEY01000001.1"/>
</dbReference>
<dbReference type="PROSITE" id="PS00178">
    <property type="entry name" value="AA_TRNA_LIGASE_I"/>
    <property type="match status" value="1"/>
</dbReference>
<dbReference type="EC" id="6.1.1.4" evidence="9"/>
<evidence type="ECO:0000256" key="1">
    <source>
        <dbReference type="ARBA" id="ARBA00005594"/>
    </source>
</evidence>
<evidence type="ECO:0000256" key="9">
    <source>
        <dbReference type="HAMAP-Rule" id="MF_00049"/>
    </source>
</evidence>
<dbReference type="Pfam" id="PF08264">
    <property type="entry name" value="Anticodon_1"/>
    <property type="match status" value="1"/>
</dbReference>
<dbReference type="HAMAP" id="MF_00049_B">
    <property type="entry name" value="Leu_tRNA_synth_B"/>
    <property type="match status" value="1"/>
</dbReference>
<dbReference type="InterPro" id="IPR002300">
    <property type="entry name" value="aa-tRNA-synth_Ia"/>
</dbReference>
<keyword evidence="3 9" id="KW-0436">Ligase</keyword>
<reference evidence="15 16" key="1">
    <citation type="submission" date="2017-11" db="EMBL/GenBank/DDBJ databases">
        <title>Sequencing the genomes of 1000 actinobacteria strains.</title>
        <authorList>
            <person name="Klenk H.-P."/>
        </authorList>
    </citation>
    <scope>NUCLEOTIDE SEQUENCE [LARGE SCALE GENOMIC DNA]</scope>
    <source>
        <strain evidence="15 16">DSM 12798</strain>
    </source>
</reference>
<name>A0ABX4MWI1_9MICC</name>
<dbReference type="Pfam" id="PF13603">
    <property type="entry name" value="tRNA-synt_1_2"/>
    <property type="match status" value="1"/>
</dbReference>
<evidence type="ECO:0000256" key="3">
    <source>
        <dbReference type="ARBA" id="ARBA00022598"/>
    </source>
</evidence>
<protein>
    <recommendedName>
        <fullName evidence="9">Leucine--tRNA ligase</fullName>
        <ecNumber evidence="9">6.1.1.4</ecNumber>
    </recommendedName>
    <alternativeName>
        <fullName evidence="9">Leucyl-tRNA synthetase</fullName>
        <shortName evidence="9">LeuRS</shortName>
    </alternativeName>
</protein>
<dbReference type="Proteomes" id="UP000229263">
    <property type="component" value="Unassembled WGS sequence"/>
</dbReference>
<gene>
    <name evidence="9" type="primary">leuS</name>
    <name evidence="15" type="ORF">ATK23_1093</name>
</gene>
<dbReference type="Gene3D" id="1.10.730.10">
    <property type="entry name" value="Isoleucyl-tRNA Synthetase, Domain 1"/>
    <property type="match status" value="1"/>
</dbReference>
<comment type="catalytic activity">
    <reaction evidence="8 9">
        <text>tRNA(Leu) + L-leucine + ATP = L-leucyl-tRNA(Leu) + AMP + diphosphate</text>
        <dbReference type="Rhea" id="RHEA:11688"/>
        <dbReference type="Rhea" id="RHEA-COMP:9613"/>
        <dbReference type="Rhea" id="RHEA-COMP:9622"/>
        <dbReference type="ChEBI" id="CHEBI:30616"/>
        <dbReference type="ChEBI" id="CHEBI:33019"/>
        <dbReference type="ChEBI" id="CHEBI:57427"/>
        <dbReference type="ChEBI" id="CHEBI:78442"/>
        <dbReference type="ChEBI" id="CHEBI:78494"/>
        <dbReference type="ChEBI" id="CHEBI:456215"/>
        <dbReference type="EC" id="6.1.1.4"/>
    </reaction>
</comment>
<evidence type="ECO:0000256" key="4">
    <source>
        <dbReference type="ARBA" id="ARBA00022741"/>
    </source>
</evidence>
<dbReference type="InterPro" id="IPR025709">
    <property type="entry name" value="Leu_tRNA-synth_edit"/>
</dbReference>
<evidence type="ECO:0000313" key="15">
    <source>
        <dbReference type="EMBL" id="PJJ43886.1"/>
    </source>
</evidence>
<proteinExistence type="inferred from homology"/>
<dbReference type="InterPro" id="IPR009080">
    <property type="entry name" value="tRNAsynth_Ia_anticodon-bd"/>
</dbReference>
<dbReference type="SUPFAM" id="SSF50677">
    <property type="entry name" value="ValRS/IleRS/LeuRS editing domain"/>
    <property type="match status" value="1"/>
</dbReference>
<feature type="domain" description="Aminoacyl-tRNA synthetase class Ia" evidence="12">
    <location>
        <begin position="20"/>
        <end position="223"/>
    </location>
</feature>
<dbReference type="PANTHER" id="PTHR43740:SF2">
    <property type="entry name" value="LEUCINE--TRNA LIGASE, MITOCHONDRIAL"/>
    <property type="match status" value="1"/>
</dbReference>
<sequence length="829" mass="92132">MTSSTNEPRTYDFKDIESKWLPVWDELQVFKPADDGSRERRYVLDMFPYPSGDLHMGHAEAFAMGDVVARYWRLRGYDVMHPIGWDSFGLPAENAAIKRNAHPAEWTYKNIDTQAASFKRYAISADWSRRLHTSDPEYYRWTQWLFNKFYEKGLAYRKDHPVNWCPKDQTVLANEQVVNGACERCGTAVTKKSLNQWYFKITDYADRLLEDMDQLKGHWPERVLLMQKNWIGRSEGAEVTFEIEAHEDQPAVKIPVFTTRPDTLYGATFMVVAADADLAGELVTAEHREALEAYQEQVKALSEIERQSTEREKTGVFTGRYGINPLSGEKLPIWAADYVLADYGTGAIMAVPAHDQRDLDFARTFDLPVRVVVDTGEEDPNATGIATAGEGQLVNSGQLDGLGKAEAIARAIEIVEAAGTGKHTVNFRLRDWLLSRQRFWGTPIPIIHCADCGEVPVPEDQLPVRLPDNLRGEQLAPKGTSPLAAADQWVNVRCPKCGGAAKRDTDTMDTFVDSSWYFLRFVSPNYAEGPFDPKAVRDWMPVGQYVGGVEHAILHLLYSRFFTKVIHDLGLIDATEPFSALLNQGQVLNGGKAMSKSLGNGVDLGEQLDKFGVDAVRLTMVFASPPEDDVDWADVSPSGSQKFLARAWRIAQDVASEPGVDYATGDKALRQVTHRTVNEAAQLLDSGKFNVVIAKAMELVNATRKTIDSGAGAADPAVREAATVLAQLLSMFAPYTAEDMWEALGYAPSVVTSAWPQVDESLLVDDTITAVVQIKGKVRARLEVPVDITEDELREQALAHESVIRMLDGKDPLKVIVRAPKLVNVVPAP</sequence>
<accession>A0ABX4MWI1</accession>
<dbReference type="Gene3D" id="3.10.20.590">
    <property type="match status" value="1"/>
</dbReference>
<dbReference type="Gene3D" id="3.40.50.620">
    <property type="entry name" value="HUPs"/>
    <property type="match status" value="2"/>
</dbReference>
<evidence type="ECO:0000259" key="14">
    <source>
        <dbReference type="Pfam" id="PF13603"/>
    </source>
</evidence>
<evidence type="ECO:0000256" key="5">
    <source>
        <dbReference type="ARBA" id="ARBA00022840"/>
    </source>
</evidence>
<keyword evidence="2 9" id="KW-0963">Cytoplasm</keyword>
<dbReference type="SUPFAM" id="SSF52374">
    <property type="entry name" value="Nucleotidylyl transferase"/>
    <property type="match status" value="1"/>
</dbReference>
<dbReference type="SUPFAM" id="SSF47323">
    <property type="entry name" value="Anticodon-binding domain of a subclass of class I aminoacyl-tRNA synthetases"/>
    <property type="match status" value="1"/>
</dbReference>
<dbReference type="InterPro" id="IPR014729">
    <property type="entry name" value="Rossmann-like_a/b/a_fold"/>
</dbReference>
<feature type="domain" description="Aminoacyl-tRNA synthetase class Ia" evidence="12">
    <location>
        <begin position="429"/>
        <end position="632"/>
    </location>
</feature>
<dbReference type="InterPro" id="IPR002302">
    <property type="entry name" value="Leu-tRNA-ligase"/>
</dbReference>
<evidence type="ECO:0000256" key="2">
    <source>
        <dbReference type="ARBA" id="ARBA00022490"/>
    </source>
</evidence>
<comment type="subcellular location">
    <subcellularLocation>
        <location evidence="9">Cytoplasm</location>
    </subcellularLocation>
</comment>
<evidence type="ECO:0000259" key="13">
    <source>
        <dbReference type="Pfam" id="PF08264"/>
    </source>
</evidence>
<evidence type="ECO:0000256" key="10">
    <source>
        <dbReference type="RuleBase" id="RU363035"/>
    </source>
</evidence>
<evidence type="ECO:0000256" key="7">
    <source>
        <dbReference type="ARBA" id="ARBA00023146"/>
    </source>
</evidence>
<feature type="domain" description="Methionyl/Valyl/Leucyl/Isoleucyl-tRNA synthetase anticodon-binding" evidence="13">
    <location>
        <begin position="666"/>
        <end position="788"/>
    </location>
</feature>
<keyword evidence="4 9" id="KW-0547">Nucleotide-binding</keyword>
<evidence type="ECO:0000256" key="8">
    <source>
        <dbReference type="ARBA" id="ARBA00047469"/>
    </source>
</evidence>
<keyword evidence="7 9" id="KW-0030">Aminoacyl-tRNA synthetase</keyword>
<dbReference type="InterPro" id="IPR009008">
    <property type="entry name" value="Val/Leu/Ile-tRNA-synth_edit"/>
</dbReference>
<dbReference type="InterPro" id="IPR013155">
    <property type="entry name" value="M/V/L/I-tRNA-synth_anticd-bd"/>
</dbReference>
<keyword evidence="16" id="KW-1185">Reference proteome</keyword>
<dbReference type="Pfam" id="PF00133">
    <property type="entry name" value="tRNA-synt_1"/>
    <property type="match status" value="2"/>
</dbReference>
<comment type="similarity">
    <text evidence="1 9 10">Belongs to the class-I aminoacyl-tRNA synthetase family.</text>
</comment>
<feature type="domain" description="Leucyl-tRNA synthetase editing" evidence="14">
    <location>
        <begin position="228"/>
        <end position="414"/>
    </location>
</feature>
<evidence type="ECO:0000256" key="6">
    <source>
        <dbReference type="ARBA" id="ARBA00022917"/>
    </source>
</evidence>
<keyword evidence="5 9" id="KW-0067">ATP-binding</keyword>
<dbReference type="PANTHER" id="PTHR43740">
    <property type="entry name" value="LEUCYL-TRNA SYNTHETASE"/>
    <property type="match status" value="1"/>
</dbReference>
<dbReference type="PRINTS" id="PR00985">
    <property type="entry name" value="TRNASYNTHLEU"/>
</dbReference>